<evidence type="ECO:0000256" key="1">
    <source>
        <dbReference type="SAM" id="MobiDB-lite"/>
    </source>
</evidence>
<reference evidence="3" key="1">
    <citation type="journal article" date="2021" name="Nat. Commun.">
        <title>Genetic determinants of endophytism in the Arabidopsis root mycobiome.</title>
        <authorList>
            <person name="Mesny F."/>
            <person name="Miyauchi S."/>
            <person name="Thiergart T."/>
            <person name="Pickel B."/>
            <person name="Atanasova L."/>
            <person name="Karlsson M."/>
            <person name="Huettel B."/>
            <person name="Barry K.W."/>
            <person name="Haridas S."/>
            <person name="Chen C."/>
            <person name="Bauer D."/>
            <person name="Andreopoulos W."/>
            <person name="Pangilinan J."/>
            <person name="LaButti K."/>
            <person name="Riley R."/>
            <person name="Lipzen A."/>
            <person name="Clum A."/>
            <person name="Drula E."/>
            <person name="Henrissat B."/>
            <person name="Kohler A."/>
            <person name="Grigoriev I.V."/>
            <person name="Martin F.M."/>
            <person name="Hacquard S."/>
        </authorList>
    </citation>
    <scope>NUCLEOTIDE SEQUENCE</scope>
    <source>
        <strain evidence="3">MPI-SDFR-AT-0068</strain>
    </source>
</reference>
<evidence type="ECO:0008006" key="5">
    <source>
        <dbReference type="Google" id="ProtNLM"/>
    </source>
</evidence>
<feature type="chain" id="PRO_5035430245" description="Protein CAP22" evidence="2">
    <location>
        <begin position="20"/>
        <end position="192"/>
    </location>
</feature>
<evidence type="ECO:0000313" key="4">
    <source>
        <dbReference type="Proteomes" id="UP000813427"/>
    </source>
</evidence>
<feature type="region of interest" description="Disordered" evidence="1">
    <location>
        <begin position="144"/>
        <end position="170"/>
    </location>
</feature>
<organism evidence="3 4">
    <name type="scientific">Fusarium tricinctum</name>
    <dbReference type="NCBI Taxonomy" id="61284"/>
    <lineage>
        <taxon>Eukaryota</taxon>
        <taxon>Fungi</taxon>
        <taxon>Dikarya</taxon>
        <taxon>Ascomycota</taxon>
        <taxon>Pezizomycotina</taxon>
        <taxon>Sordariomycetes</taxon>
        <taxon>Hypocreomycetidae</taxon>
        <taxon>Hypocreales</taxon>
        <taxon>Nectriaceae</taxon>
        <taxon>Fusarium</taxon>
        <taxon>Fusarium tricinctum species complex</taxon>
    </lineage>
</organism>
<keyword evidence="2" id="KW-0732">Signal</keyword>
<dbReference type="Proteomes" id="UP000813427">
    <property type="component" value="Unassembled WGS sequence"/>
</dbReference>
<feature type="signal peptide" evidence="2">
    <location>
        <begin position="1"/>
        <end position="19"/>
    </location>
</feature>
<keyword evidence="4" id="KW-1185">Reference proteome</keyword>
<dbReference type="EMBL" id="JAGPXF010000009">
    <property type="protein sequence ID" value="KAH7231103.1"/>
    <property type="molecule type" value="Genomic_DNA"/>
</dbReference>
<dbReference type="AlphaFoldDB" id="A0A8K0W541"/>
<evidence type="ECO:0000313" key="3">
    <source>
        <dbReference type="EMBL" id="KAH7231103.1"/>
    </source>
</evidence>
<dbReference type="OrthoDB" id="4843554at2759"/>
<accession>A0A8K0W541</accession>
<name>A0A8K0W541_9HYPO</name>
<feature type="compositionally biased region" description="Low complexity" evidence="1">
    <location>
        <begin position="152"/>
        <end position="170"/>
    </location>
</feature>
<protein>
    <recommendedName>
        <fullName evidence="5">Protein CAP22</fullName>
    </recommendedName>
</protein>
<proteinExistence type="predicted"/>
<evidence type="ECO:0000256" key="2">
    <source>
        <dbReference type="SAM" id="SignalP"/>
    </source>
</evidence>
<gene>
    <name evidence="3" type="ORF">BKA59DRAFT_409235</name>
</gene>
<comment type="caution">
    <text evidence="3">The sequence shown here is derived from an EMBL/GenBank/DDBJ whole genome shotgun (WGS) entry which is preliminary data.</text>
</comment>
<sequence>MRPIIFLASLAAVIPTTRAEELRAKDVPSACKTICQPIIDLTNICDVDPKEADKNSEGDKTIKLRLHKRKKAEESIEANCICSNKSFDVAAVMALCASCMVQNSKDTEVIDVDKIMSQCSFTSTSYVRSATAIVSGVQVQATKPATTVARPSDSTSMAGASSSTNSSDNGAGKMPVSIVSIAWAGLVLLFQF</sequence>